<reference evidence="2 3" key="1">
    <citation type="submission" date="2017-06" db="EMBL/GenBank/DDBJ databases">
        <title>Comparative genomic analysis of Ambrosia Fusariam Clade fungi.</title>
        <authorList>
            <person name="Stajich J.E."/>
            <person name="Carrillo J."/>
            <person name="Kijimoto T."/>
            <person name="Eskalen A."/>
            <person name="O'Donnell K."/>
            <person name="Kasson M."/>
        </authorList>
    </citation>
    <scope>NUCLEOTIDE SEQUENCE [LARGE SCALE GENOMIC DNA]</scope>
    <source>
        <strain evidence="2 3">NRRL62584</strain>
    </source>
</reference>
<evidence type="ECO:0000313" key="3">
    <source>
        <dbReference type="Proteomes" id="UP000288168"/>
    </source>
</evidence>
<dbReference type="OrthoDB" id="4867305at2759"/>
<proteinExistence type="predicted"/>
<name>A0A428R8B1_9HYPO</name>
<accession>A0A428R8B1</accession>
<dbReference type="Proteomes" id="UP000288168">
    <property type="component" value="Unassembled WGS sequence"/>
</dbReference>
<protein>
    <submittedName>
        <fullName evidence="2">Uncharacterized protein</fullName>
    </submittedName>
</protein>
<gene>
    <name evidence="2" type="ORF">CEP54_000150</name>
</gene>
<keyword evidence="3" id="KW-1185">Reference proteome</keyword>
<feature type="compositionally biased region" description="Polar residues" evidence="1">
    <location>
        <begin position="333"/>
        <end position="345"/>
    </location>
</feature>
<feature type="compositionally biased region" description="Basic and acidic residues" evidence="1">
    <location>
        <begin position="311"/>
        <end position="329"/>
    </location>
</feature>
<evidence type="ECO:0000313" key="2">
    <source>
        <dbReference type="EMBL" id="RSL73769.1"/>
    </source>
</evidence>
<comment type="caution">
    <text evidence="2">The sequence shown here is derived from an EMBL/GenBank/DDBJ whole genome shotgun (WGS) entry which is preliminary data.</text>
</comment>
<dbReference type="AlphaFoldDB" id="A0A428R8B1"/>
<organism evidence="2 3">
    <name type="scientific">Fusarium duplospermum</name>
    <dbReference type="NCBI Taxonomy" id="1325734"/>
    <lineage>
        <taxon>Eukaryota</taxon>
        <taxon>Fungi</taxon>
        <taxon>Dikarya</taxon>
        <taxon>Ascomycota</taxon>
        <taxon>Pezizomycotina</taxon>
        <taxon>Sordariomycetes</taxon>
        <taxon>Hypocreomycetidae</taxon>
        <taxon>Hypocreales</taxon>
        <taxon>Nectriaceae</taxon>
        <taxon>Fusarium</taxon>
        <taxon>Fusarium solani species complex</taxon>
    </lineage>
</organism>
<dbReference type="EMBL" id="NKCI01000001">
    <property type="protein sequence ID" value="RSL73769.1"/>
    <property type="molecule type" value="Genomic_DNA"/>
</dbReference>
<feature type="region of interest" description="Disordered" evidence="1">
    <location>
        <begin position="27"/>
        <end position="47"/>
    </location>
</feature>
<feature type="region of interest" description="Disordered" evidence="1">
    <location>
        <begin position="311"/>
        <end position="345"/>
    </location>
</feature>
<sequence length="345" mass="39189">MVPKPPRIYVQRSTPATRYFPNLQRIQPGLQSRRGGIPKDPNDNERRKSLRTMYQDMGVLVYSGISTKQVNKIGDLLNEAIKPALRFSTAPRHRGEPAFDRFAVYRLQTEEWHVDPVFRPKRGYIKVEGLLDLGLKAARQWGNQLLEKAENVESLRNTFCFTEADVNIAYNSANRGGVMHETVNGSRRLPVEAYVLAAGGNSFSIRVLLFTVGMRKPVGTISLNLIPYNKRNRLDDLGKWESSVKELFTLAPNDHVPDIELLRETMGSFYDLEREVWYKIYGKQAEAKARAKVEAKNKEKEEELAKIEAEAIARVEKEEAESHSQKPEESDAQPEQNGAETSTKS</sequence>
<evidence type="ECO:0000256" key="1">
    <source>
        <dbReference type="SAM" id="MobiDB-lite"/>
    </source>
</evidence>